<dbReference type="InterPro" id="IPR003593">
    <property type="entry name" value="AAA+_ATPase"/>
</dbReference>
<proteinExistence type="inferred from homology"/>
<dbReference type="InterPro" id="IPR027417">
    <property type="entry name" value="P-loop_NTPase"/>
</dbReference>
<dbReference type="SUPFAM" id="SSF52540">
    <property type="entry name" value="P-loop containing nucleoside triphosphate hydrolases"/>
    <property type="match status" value="1"/>
</dbReference>
<keyword evidence="4" id="KW-1185">Reference proteome</keyword>
<dbReference type="InterPro" id="IPR050921">
    <property type="entry name" value="T4SS_GSP_E_ATPase"/>
</dbReference>
<comment type="similarity">
    <text evidence="1">Belongs to the GSP E family.</text>
</comment>
<protein>
    <submittedName>
        <fullName evidence="3">Type II secretion system protein E</fullName>
    </submittedName>
</protein>
<reference evidence="3" key="1">
    <citation type="submission" date="2008-03" db="EMBL/GenBank/DDBJ databases">
        <title>Complete sequence of Thermoproteus neutrophilus V24Sta.</title>
        <authorList>
            <consortium name="US DOE Joint Genome Institute"/>
            <person name="Copeland A."/>
            <person name="Lucas S."/>
            <person name="Lapidus A."/>
            <person name="Glavina del Rio T."/>
            <person name="Dalin E."/>
            <person name="Tice H."/>
            <person name="Bruce D."/>
            <person name="Goodwin L."/>
            <person name="Pitluck S."/>
            <person name="Sims D."/>
            <person name="Brettin T."/>
            <person name="Detter J.C."/>
            <person name="Han C."/>
            <person name="Kuske C.R."/>
            <person name="Schmutz J."/>
            <person name="Larimer F."/>
            <person name="Land M."/>
            <person name="Hauser L."/>
            <person name="Kyrpides N."/>
            <person name="Mikhailova N."/>
            <person name="Biddle J.F."/>
            <person name="Zhang Z."/>
            <person name="Fitz-Gibbon S.T."/>
            <person name="Lowe T.M."/>
            <person name="Saltikov C."/>
            <person name="House C.H."/>
            <person name="Richardson P."/>
        </authorList>
    </citation>
    <scope>NUCLEOTIDE SEQUENCE [LARGE SCALE GENOMIC DNA]</scope>
    <source>
        <strain evidence="3">V24Sta</strain>
    </source>
</reference>
<dbReference type="Pfam" id="PF00437">
    <property type="entry name" value="T2SSE"/>
    <property type="match status" value="1"/>
</dbReference>
<dbReference type="RefSeq" id="WP_012350674.1">
    <property type="nucleotide sequence ID" value="NC_010525.1"/>
</dbReference>
<name>B1Y926_PYRNV</name>
<dbReference type="GeneID" id="6165260"/>
<evidence type="ECO:0000313" key="3">
    <source>
        <dbReference type="EMBL" id="ACB40255.1"/>
    </source>
</evidence>
<dbReference type="EMBL" id="CP001014">
    <property type="protein sequence ID" value="ACB40255.1"/>
    <property type="molecule type" value="Genomic_DNA"/>
</dbReference>
<dbReference type="Gene3D" id="3.40.50.300">
    <property type="entry name" value="P-loop containing nucleotide triphosphate hydrolases"/>
    <property type="match status" value="1"/>
</dbReference>
<evidence type="ECO:0000256" key="1">
    <source>
        <dbReference type="ARBA" id="ARBA00006611"/>
    </source>
</evidence>
<dbReference type="OrthoDB" id="31341at2157"/>
<evidence type="ECO:0000259" key="2">
    <source>
        <dbReference type="SMART" id="SM00382"/>
    </source>
</evidence>
<evidence type="ECO:0000313" key="4">
    <source>
        <dbReference type="Proteomes" id="UP000001694"/>
    </source>
</evidence>
<dbReference type="SMART" id="SM00382">
    <property type="entry name" value="AAA"/>
    <property type="match status" value="1"/>
</dbReference>
<dbReference type="GO" id="GO:0016887">
    <property type="term" value="F:ATP hydrolysis activity"/>
    <property type="evidence" value="ECO:0007669"/>
    <property type="project" value="InterPro"/>
</dbReference>
<dbReference type="eggNOG" id="arCOG05558">
    <property type="taxonomic scope" value="Archaea"/>
</dbReference>
<sequence length="342" mass="39171">MYQLLTRILECAECRYSCREKGLCNFTEEEIEDVVKLASRIFKRDLDATLDFRYGLFKKIKGSAALRATLATVGLEELAPYLEQDDVEDLLLIPGRPIYITRRSGKEKGQEVATLRLVKNLMRLAYLKGVELTTATPSLRFGIRIGEVRMRISLDLPPVVPSPQAYVRIHRKKLRIGDLLKSGFLTLEQLQEIYRYVREGKHIVVTGPPGSGKTTLLVALDDIIPPNLQRVYIDEADEFEEDPDKNQIKIHNVNKMREVYASLNRNIDVIFVGELQYEDHFHAFRTATEMGIQTLATMHSTSVEGALRRLAKYVEVENTAIIQLSKTYGKRIERRVIDIYVK</sequence>
<dbReference type="InterPro" id="IPR001482">
    <property type="entry name" value="T2SS/T4SS_dom"/>
</dbReference>
<dbReference type="KEGG" id="tne:Tneu_1329"/>
<accession>B1Y926</accession>
<dbReference type="PANTHER" id="PTHR30486:SF6">
    <property type="entry name" value="TYPE IV PILUS RETRACTATION ATPASE PILT"/>
    <property type="match status" value="1"/>
</dbReference>
<dbReference type="STRING" id="444157.Tneu_1329"/>
<gene>
    <name evidence="3" type="ordered locus">Tneu_1329</name>
</gene>
<dbReference type="HOGENOM" id="CLU_828000_0_0_2"/>
<feature type="domain" description="AAA+ ATPase" evidence="2">
    <location>
        <begin position="199"/>
        <end position="320"/>
    </location>
</feature>
<dbReference type="Gene3D" id="3.30.450.90">
    <property type="match status" value="1"/>
</dbReference>
<dbReference type="PANTHER" id="PTHR30486">
    <property type="entry name" value="TWITCHING MOTILITY PROTEIN PILT"/>
    <property type="match status" value="1"/>
</dbReference>
<dbReference type="AlphaFoldDB" id="B1Y926"/>
<dbReference type="Proteomes" id="UP000001694">
    <property type="component" value="Chromosome"/>
</dbReference>
<organism evidence="3 4">
    <name type="scientific">Pyrobaculum neutrophilum (strain DSM 2338 / JCM 9278 / NBRC 100436 / V24Sta)</name>
    <name type="common">Thermoproteus neutrophilus</name>
    <dbReference type="NCBI Taxonomy" id="444157"/>
    <lineage>
        <taxon>Archaea</taxon>
        <taxon>Thermoproteota</taxon>
        <taxon>Thermoprotei</taxon>
        <taxon>Thermoproteales</taxon>
        <taxon>Thermoproteaceae</taxon>
        <taxon>Pyrobaculum</taxon>
    </lineage>
</organism>